<gene>
    <name evidence="1" type="ordered locus">Solca_1281</name>
</gene>
<evidence type="ECO:0000313" key="2">
    <source>
        <dbReference type="Proteomes" id="UP000007590"/>
    </source>
</evidence>
<name>H8KQ75_SOLCM</name>
<dbReference type="STRING" id="929556.Solca_1281"/>
<dbReference type="OrthoDB" id="1705901at2"/>
<reference evidence="1" key="1">
    <citation type="submission" date="2012-02" db="EMBL/GenBank/DDBJ databases">
        <title>The complete genome of Solitalea canadensis DSM 3403.</title>
        <authorList>
            <consortium name="US DOE Joint Genome Institute (JGI-PGF)"/>
            <person name="Lucas S."/>
            <person name="Copeland A."/>
            <person name="Lapidus A."/>
            <person name="Glavina del Rio T."/>
            <person name="Dalin E."/>
            <person name="Tice H."/>
            <person name="Bruce D."/>
            <person name="Goodwin L."/>
            <person name="Pitluck S."/>
            <person name="Peters L."/>
            <person name="Ovchinnikova G."/>
            <person name="Lu M."/>
            <person name="Kyrpides N."/>
            <person name="Mavromatis K."/>
            <person name="Ivanova N."/>
            <person name="Brettin T."/>
            <person name="Detter J.C."/>
            <person name="Han C."/>
            <person name="Larimer F."/>
            <person name="Land M."/>
            <person name="Hauser L."/>
            <person name="Markowitz V."/>
            <person name="Cheng J.-F."/>
            <person name="Hugenholtz P."/>
            <person name="Woyke T."/>
            <person name="Wu D."/>
            <person name="Spring S."/>
            <person name="Schroeder M."/>
            <person name="Kopitz M."/>
            <person name="Brambilla E."/>
            <person name="Klenk H.-P."/>
            <person name="Eisen J.A."/>
        </authorList>
    </citation>
    <scope>NUCLEOTIDE SEQUENCE</scope>
    <source>
        <strain evidence="1">DSM 3403</strain>
    </source>
</reference>
<dbReference type="eggNOG" id="ENOG502Z89E">
    <property type="taxonomic scope" value="Bacteria"/>
</dbReference>
<sequence>MNNYDQLAMHELEVWKRNMQRKPSITDRLSKSVQIRMNRLIPEKVHHTITLAIKQMMRGVLTGAEFVNPKPKGEGTLQQLEEKVMERINFYSKTAAAEGAITGAGGILLGLADFPIWLSIKIKMLFEITALYGYDVSNFKERIYILHIFQLTFSSQQHRREVYKIIEDWPNYSKYLPEDIHQFDWRNFQQEYRDYIDLSKLLQLVPGIGAITGAYVNHRLTNKLGVTAMNAYRMRINKSLAIDGKMLN</sequence>
<dbReference type="Pfam" id="PF12787">
    <property type="entry name" value="EcsC"/>
    <property type="match status" value="1"/>
</dbReference>
<protein>
    <recommendedName>
        <fullName evidence="3">EcsC protein family</fullName>
    </recommendedName>
</protein>
<evidence type="ECO:0000313" key="1">
    <source>
        <dbReference type="EMBL" id="AFD06370.1"/>
    </source>
</evidence>
<dbReference type="InterPro" id="IPR024787">
    <property type="entry name" value="EcsC"/>
</dbReference>
<keyword evidence="2" id="KW-1185">Reference proteome</keyword>
<dbReference type="HOGENOM" id="CLU_080978_0_0_10"/>
<dbReference type="AlphaFoldDB" id="H8KQ75"/>
<dbReference type="EMBL" id="CP003349">
    <property type="protein sequence ID" value="AFD06370.1"/>
    <property type="molecule type" value="Genomic_DNA"/>
</dbReference>
<dbReference type="KEGG" id="scn:Solca_1281"/>
<dbReference type="PANTHER" id="PTHR41260:SF1">
    <property type="entry name" value="PROTEIN ECSC"/>
    <property type="match status" value="1"/>
</dbReference>
<organism evidence="1 2">
    <name type="scientific">Solitalea canadensis (strain ATCC 29591 / DSM 3403 / JCM 21819 / LMG 8368 / NBRC 15130 / NCIMB 12057 / USAM 9D)</name>
    <name type="common">Flexibacter canadensis</name>
    <dbReference type="NCBI Taxonomy" id="929556"/>
    <lineage>
        <taxon>Bacteria</taxon>
        <taxon>Pseudomonadati</taxon>
        <taxon>Bacteroidota</taxon>
        <taxon>Sphingobacteriia</taxon>
        <taxon>Sphingobacteriales</taxon>
        <taxon>Sphingobacteriaceae</taxon>
        <taxon>Solitalea</taxon>
    </lineage>
</organism>
<dbReference type="RefSeq" id="WP_014679597.1">
    <property type="nucleotide sequence ID" value="NC_017770.1"/>
</dbReference>
<proteinExistence type="predicted"/>
<accession>H8KQ75</accession>
<dbReference type="PANTHER" id="PTHR41260">
    <property type="entry name" value="PROTEIN ECSC"/>
    <property type="match status" value="1"/>
</dbReference>
<evidence type="ECO:0008006" key="3">
    <source>
        <dbReference type="Google" id="ProtNLM"/>
    </source>
</evidence>
<dbReference type="Proteomes" id="UP000007590">
    <property type="component" value="Chromosome"/>
</dbReference>